<reference evidence="2 3" key="1">
    <citation type="submission" date="2018-12" db="EMBL/GenBank/DDBJ databases">
        <title>Venturia inaequalis Genome Resource.</title>
        <authorList>
            <person name="Lichtner F.J."/>
        </authorList>
    </citation>
    <scope>NUCLEOTIDE SEQUENCE [LARGE SCALE GENOMIC DNA]</scope>
    <source>
        <strain evidence="2 3">120213</strain>
    </source>
</reference>
<sequence>MASNANNAPTGTNAPTGAAATNTTTTTDTTTTTLTSAGTSSPFTGIQYNRTTTITWSSTAATSSSPPQGLEPPVITGPGGVPGGAPADAWWVWHPGHATSTGQEMVRAIGGYWATWEPDIAERGARGLRAFVRLYRGIPAARFAPPDAYLTPGELMKSLEVSCESEAARHD</sequence>
<feature type="region of interest" description="Disordered" evidence="1">
    <location>
        <begin position="1"/>
        <end position="44"/>
    </location>
</feature>
<proteinExistence type="predicted"/>
<protein>
    <submittedName>
        <fullName evidence="2">Uncharacterized protein</fullName>
    </submittedName>
</protein>
<evidence type="ECO:0000256" key="1">
    <source>
        <dbReference type="SAM" id="MobiDB-lite"/>
    </source>
</evidence>
<evidence type="ECO:0000313" key="2">
    <source>
        <dbReference type="EMBL" id="KAE9986289.1"/>
    </source>
</evidence>
<organism evidence="2 3">
    <name type="scientific">Venturia inaequalis</name>
    <name type="common">Apple scab fungus</name>
    <dbReference type="NCBI Taxonomy" id="5025"/>
    <lineage>
        <taxon>Eukaryota</taxon>
        <taxon>Fungi</taxon>
        <taxon>Dikarya</taxon>
        <taxon>Ascomycota</taxon>
        <taxon>Pezizomycotina</taxon>
        <taxon>Dothideomycetes</taxon>
        <taxon>Pleosporomycetidae</taxon>
        <taxon>Venturiales</taxon>
        <taxon>Venturiaceae</taxon>
        <taxon>Venturia</taxon>
    </lineage>
</organism>
<evidence type="ECO:0000313" key="3">
    <source>
        <dbReference type="Proteomes" id="UP000447873"/>
    </source>
</evidence>
<comment type="caution">
    <text evidence="2">The sequence shown here is derived from an EMBL/GenBank/DDBJ whole genome shotgun (WGS) entry which is preliminary data.</text>
</comment>
<name>A0A8H3Z5N4_VENIN</name>
<dbReference type="Proteomes" id="UP000447873">
    <property type="component" value="Unassembled WGS sequence"/>
</dbReference>
<gene>
    <name evidence="2" type="ORF">EG328_006020</name>
</gene>
<feature type="compositionally biased region" description="Low complexity" evidence="1">
    <location>
        <begin position="1"/>
        <end position="42"/>
    </location>
</feature>
<accession>A0A8H3Z5N4</accession>
<dbReference type="EMBL" id="WNWS01000032">
    <property type="protein sequence ID" value="KAE9986289.1"/>
    <property type="molecule type" value="Genomic_DNA"/>
</dbReference>
<dbReference type="AlphaFoldDB" id="A0A8H3Z5N4"/>